<feature type="domain" description="Thioesterase" evidence="3">
    <location>
        <begin position="38"/>
        <end position="113"/>
    </location>
</feature>
<comment type="caution">
    <text evidence="4">The sequence shown here is derived from an EMBL/GenBank/DDBJ whole genome shotgun (WGS) entry which is preliminary data.</text>
</comment>
<dbReference type="CDD" id="cd03443">
    <property type="entry name" value="PaaI_thioesterase"/>
    <property type="match status" value="1"/>
</dbReference>
<dbReference type="EMBL" id="JBHUMZ010000044">
    <property type="protein sequence ID" value="MFD2639707.1"/>
    <property type="molecule type" value="Genomic_DNA"/>
</dbReference>
<dbReference type="InterPro" id="IPR003736">
    <property type="entry name" value="PAAI_dom"/>
</dbReference>
<reference evidence="5" key="1">
    <citation type="journal article" date="2019" name="Int. J. Syst. Evol. Microbiol.">
        <title>The Global Catalogue of Microorganisms (GCM) 10K type strain sequencing project: providing services to taxonomists for standard genome sequencing and annotation.</title>
        <authorList>
            <consortium name="The Broad Institute Genomics Platform"/>
            <consortium name="The Broad Institute Genome Sequencing Center for Infectious Disease"/>
            <person name="Wu L."/>
            <person name="Ma J."/>
        </authorList>
    </citation>
    <scope>NUCLEOTIDE SEQUENCE [LARGE SCALE GENOMIC DNA]</scope>
    <source>
        <strain evidence="5">TISTR 1571</strain>
    </source>
</reference>
<dbReference type="InterPro" id="IPR029069">
    <property type="entry name" value="HotDog_dom_sf"/>
</dbReference>
<evidence type="ECO:0000313" key="5">
    <source>
        <dbReference type="Proteomes" id="UP001597452"/>
    </source>
</evidence>
<evidence type="ECO:0000256" key="1">
    <source>
        <dbReference type="ARBA" id="ARBA00008324"/>
    </source>
</evidence>
<comment type="similarity">
    <text evidence="1">Belongs to the thioesterase PaaI family.</text>
</comment>
<dbReference type="PANTHER" id="PTHR43240:SF5">
    <property type="entry name" value="1,4-DIHYDROXY-2-NAPHTHOYL-COA THIOESTERASE 1"/>
    <property type="match status" value="1"/>
</dbReference>
<dbReference type="Gene3D" id="3.10.129.10">
    <property type="entry name" value="Hotdog Thioesterase"/>
    <property type="match status" value="1"/>
</dbReference>
<protein>
    <submittedName>
        <fullName evidence="4">Hotdog fold thioesterase</fullName>
    </submittedName>
</protein>
<dbReference type="SUPFAM" id="SSF54637">
    <property type="entry name" value="Thioesterase/thiol ester dehydrase-isomerase"/>
    <property type="match status" value="1"/>
</dbReference>
<keyword evidence="5" id="KW-1185">Reference proteome</keyword>
<gene>
    <name evidence="4" type="ORF">ACFSW4_12590</name>
</gene>
<dbReference type="InterPro" id="IPR006683">
    <property type="entry name" value="Thioestr_dom"/>
</dbReference>
<dbReference type="Pfam" id="PF03061">
    <property type="entry name" value="4HBT"/>
    <property type="match status" value="1"/>
</dbReference>
<dbReference type="Proteomes" id="UP001597452">
    <property type="component" value="Unassembled WGS sequence"/>
</dbReference>
<evidence type="ECO:0000313" key="4">
    <source>
        <dbReference type="EMBL" id="MFD2639707.1"/>
    </source>
</evidence>
<evidence type="ECO:0000259" key="3">
    <source>
        <dbReference type="Pfam" id="PF03061"/>
    </source>
</evidence>
<organism evidence="4 5">
    <name type="scientific">Piscibacillus salipiscarius</name>
    <dbReference type="NCBI Taxonomy" id="299480"/>
    <lineage>
        <taxon>Bacteria</taxon>
        <taxon>Bacillati</taxon>
        <taxon>Bacillota</taxon>
        <taxon>Bacilli</taxon>
        <taxon>Bacillales</taxon>
        <taxon>Bacillaceae</taxon>
        <taxon>Piscibacillus</taxon>
    </lineage>
</organism>
<evidence type="ECO:0000256" key="2">
    <source>
        <dbReference type="ARBA" id="ARBA00022801"/>
    </source>
</evidence>
<dbReference type="RefSeq" id="WP_054754911.1">
    <property type="nucleotide sequence ID" value="NZ_JBHUMZ010000044.1"/>
</dbReference>
<proteinExistence type="inferred from homology"/>
<accession>A0ABW5QD08</accession>
<dbReference type="PANTHER" id="PTHR43240">
    <property type="entry name" value="1,4-DIHYDROXY-2-NAPHTHOYL-COA THIOESTERASE 1"/>
    <property type="match status" value="1"/>
</dbReference>
<sequence>MQLENTLFEALGIEIVKYEKDEIILKMPVTPKVHQPLGFLHGGASVALAESAASMGGFLHIDPEKQSVFGIEINANHVKSKRDGYVQAKATPKHVGRTTMVWEINIVDENEKLISISRCTLGVVDLKS</sequence>
<name>A0ABW5QD08_9BACI</name>
<keyword evidence="2" id="KW-0378">Hydrolase</keyword>
<dbReference type="NCBIfam" id="TIGR00369">
    <property type="entry name" value="unchar_dom_1"/>
    <property type="match status" value="1"/>
</dbReference>